<organism evidence="2">
    <name type="scientific">uncultured Solirubrobacteraceae bacterium</name>
    <dbReference type="NCBI Taxonomy" id="1162706"/>
    <lineage>
        <taxon>Bacteria</taxon>
        <taxon>Bacillati</taxon>
        <taxon>Actinomycetota</taxon>
        <taxon>Thermoleophilia</taxon>
        <taxon>Solirubrobacterales</taxon>
        <taxon>Solirubrobacteraceae</taxon>
        <taxon>environmental samples</taxon>
    </lineage>
</organism>
<protein>
    <submittedName>
        <fullName evidence="2">Uncharacterized protein</fullName>
    </submittedName>
</protein>
<feature type="non-terminal residue" evidence="2">
    <location>
        <position position="104"/>
    </location>
</feature>
<proteinExistence type="predicted"/>
<dbReference type="AlphaFoldDB" id="A0A6J4S7Z7"/>
<accession>A0A6J4S7Z7</accession>
<gene>
    <name evidence="2" type="ORF">AVDCRST_MAG65-2033</name>
</gene>
<dbReference type="EMBL" id="CADCVL010000360">
    <property type="protein sequence ID" value="CAA9491292.1"/>
    <property type="molecule type" value="Genomic_DNA"/>
</dbReference>
<name>A0A6J4S7Z7_9ACTN</name>
<feature type="region of interest" description="Disordered" evidence="1">
    <location>
        <begin position="1"/>
        <end position="51"/>
    </location>
</feature>
<reference evidence="2" key="1">
    <citation type="submission" date="2020-02" db="EMBL/GenBank/DDBJ databases">
        <authorList>
            <person name="Meier V. D."/>
        </authorList>
    </citation>
    <scope>NUCLEOTIDE SEQUENCE</scope>
    <source>
        <strain evidence="2">AVDCRST_MAG65</strain>
    </source>
</reference>
<sequence>VGGVRGPHADPPALSRRPFPQGQALGGQSSEVMAQAEAGGGGRRGRPPGRMAALHVGGLRLRRLARPLSGGRRGDPLLSRRALPLRGARRAAAGLVVGSRGAAM</sequence>
<evidence type="ECO:0000256" key="1">
    <source>
        <dbReference type="SAM" id="MobiDB-lite"/>
    </source>
</evidence>
<feature type="non-terminal residue" evidence="2">
    <location>
        <position position="1"/>
    </location>
</feature>
<evidence type="ECO:0000313" key="2">
    <source>
        <dbReference type="EMBL" id="CAA9491292.1"/>
    </source>
</evidence>